<dbReference type="PROSITE" id="PS50084">
    <property type="entry name" value="KH_TYPE_1"/>
    <property type="match status" value="1"/>
</dbReference>
<name>A0A9W4XBD7_9ASCO</name>
<reference evidence="3" key="1">
    <citation type="submission" date="2022-12" db="EMBL/GenBank/DDBJ databases">
        <authorList>
            <person name="Brejova B."/>
        </authorList>
    </citation>
    <scope>NUCLEOTIDE SEQUENCE</scope>
</reference>
<organism evidence="3 4">
    <name type="scientific">Candida verbasci</name>
    <dbReference type="NCBI Taxonomy" id="1227364"/>
    <lineage>
        <taxon>Eukaryota</taxon>
        <taxon>Fungi</taxon>
        <taxon>Dikarya</taxon>
        <taxon>Ascomycota</taxon>
        <taxon>Saccharomycotina</taxon>
        <taxon>Pichiomycetes</taxon>
        <taxon>Debaryomycetaceae</taxon>
        <taxon>Candida/Lodderomyces clade</taxon>
        <taxon>Candida</taxon>
    </lineage>
</organism>
<evidence type="ECO:0000259" key="2">
    <source>
        <dbReference type="SMART" id="SM00322"/>
    </source>
</evidence>
<dbReference type="EMBL" id="CANTUO010000001">
    <property type="protein sequence ID" value="CAI5755986.1"/>
    <property type="molecule type" value="Genomic_DNA"/>
</dbReference>
<dbReference type="AlphaFoldDB" id="A0A9W4XBD7"/>
<evidence type="ECO:0000313" key="4">
    <source>
        <dbReference type="Proteomes" id="UP001152885"/>
    </source>
</evidence>
<dbReference type="Pfam" id="PF00013">
    <property type="entry name" value="KH_1"/>
    <property type="match status" value="1"/>
</dbReference>
<keyword evidence="1" id="KW-0694">RNA-binding</keyword>
<dbReference type="InterPro" id="IPR004088">
    <property type="entry name" value="KH_dom_type_1"/>
</dbReference>
<accession>A0A9W4XBD7</accession>
<dbReference type="OrthoDB" id="4020846at2759"/>
<dbReference type="SUPFAM" id="SSF54791">
    <property type="entry name" value="Eukaryotic type KH-domain (KH-domain type I)"/>
    <property type="match status" value="1"/>
</dbReference>
<protein>
    <recommendedName>
        <fullName evidence="2">K Homology domain-containing protein</fullName>
    </recommendedName>
</protein>
<keyword evidence="4" id="KW-1185">Reference proteome</keyword>
<gene>
    <name evidence="3" type="ORF">CANVERA_P0504</name>
</gene>
<dbReference type="SMART" id="SM00322">
    <property type="entry name" value="KH"/>
    <property type="match status" value="1"/>
</dbReference>
<dbReference type="Gene3D" id="3.30.1370.10">
    <property type="entry name" value="K Homology domain, type 1"/>
    <property type="match status" value="1"/>
</dbReference>
<proteinExistence type="predicted"/>
<sequence length="231" mass="26572">MFESFNFDNDEYYISLNKVNDLFHPITFILTSKELSITKQNLLTNWKSVAKDEYFNLHLEKNLLLSLWEIKAYNLSFISVILNEFGCCIQKGSLNTFIKSVAFKYNYGMFKTIKTIRKDITDEAGLNIIPLSETPKVIGIEIKEENEFDFINVQLKFNKREIGKIIGDSGDLIKSIRLQTKCFIKILPPLESSTDQLFIPQTKIIQTVIISGLENNVKIAIDEINNIVKSD</sequence>
<evidence type="ECO:0000256" key="1">
    <source>
        <dbReference type="PROSITE-ProRule" id="PRU00117"/>
    </source>
</evidence>
<dbReference type="InterPro" id="IPR004087">
    <property type="entry name" value="KH_dom"/>
</dbReference>
<dbReference type="Proteomes" id="UP001152885">
    <property type="component" value="Unassembled WGS sequence"/>
</dbReference>
<comment type="caution">
    <text evidence="3">The sequence shown here is derived from an EMBL/GenBank/DDBJ whole genome shotgun (WGS) entry which is preliminary data.</text>
</comment>
<dbReference type="CDD" id="cd00105">
    <property type="entry name" value="KH-I"/>
    <property type="match status" value="1"/>
</dbReference>
<dbReference type="GO" id="GO:0003723">
    <property type="term" value="F:RNA binding"/>
    <property type="evidence" value="ECO:0007669"/>
    <property type="project" value="UniProtKB-UniRule"/>
</dbReference>
<dbReference type="InterPro" id="IPR036612">
    <property type="entry name" value="KH_dom_type_1_sf"/>
</dbReference>
<evidence type="ECO:0000313" key="3">
    <source>
        <dbReference type="EMBL" id="CAI5755986.1"/>
    </source>
</evidence>
<feature type="domain" description="K Homology" evidence="2">
    <location>
        <begin position="149"/>
        <end position="229"/>
    </location>
</feature>